<evidence type="ECO:0000313" key="2">
    <source>
        <dbReference type="Proteomes" id="UP001145069"/>
    </source>
</evidence>
<reference evidence="1" key="1">
    <citation type="submission" date="2022-06" db="EMBL/GenBank/DDBJ databases">
        <title>Aquibacillus sp. a new bacterium isolated from soil saline samples.</title>
        <authorList>
            <person name="Galisteo C."/>
            <person name="De La Haba R."/>
            <person name="Sanchez-Porro C."/>
            <person name="Ventosa A."/>
        </authorList>
    </citation>
    <scope>NUCLEOTIDE SEQUENCE</scope>
    <source>
        <strain evidence="1">3ASR75-54</strain>
    </source>
</reference>
<gene>
    <name evidence="1" type="ORF">NC799_18315</name>
</gene>
<evidence type="ECO:0000313" key="1">
    <source>
        <dbReference type="EMBL" id="MDC3418765.1"/>
    </source>
</evidence>
<dbReference type="EMBL" id="JAMQKC010000070">
    <property type="protein sequence ID" value="MDC3418765.1"/>
    <property type="molecule type" value="Genomic_DNA"/>
</dbReference>
<protein>
    <submittedName>
        <fullName evidence="1">Spore coat protein</fullName>
    </submittedName>
</protein>
<dbReference type="InterPro" id="IPR012347">
    <property type="entry name" value="Ferritin-like"/>
</dbReference>
<dbReference type="Gene3D" id="1.20.1260.10">
    <property type="match status" value="1"/>
</dbReference>
<organism evidence="1 2">
    <name type="scientific">Aquibacillus salsiterrae</name>
    <dbReference type="NCBI Taxonomy" id="2950439"/>
    <lineage>
        <taxon>Bacteria</taxon>
        <taxon>Bacillati</taxon>
        <taxon>Bacillota</taxon>
        <taxon>Bacilli</taxon>
        <taxon>Bacillales</taxon>
        <taxon>Bacillaceae</taxon>
        <taxon>Aquibacillus</taxon>
    </lineage>
</organism>
<comment type="caution">
    <text evidence="1">The sequence shown here is derived from an EMBL/GenBank/DDBJ whole genome shotgun (WGS) entry which is preliminary data.</text>
</comment>
<proteinExistence type="predicted"/>
<accession>A0A9X4AHW6</accession>
<dbReference type="Proteomes" id="UP001145069">
    <property type="component" value="Unassembled WGS sequence"/>
</dbReference>
<name>A0A9X4AHW6_9BACI</name>
<feature type="non-terminal residue" evidence="1">
    <location>
        <position position="161"/>
    </location>
</feature>
<keyword evidence="2" id="KW-1185">Reference proteome</keyword>
<dbReference type="RefSeq" id="WP_272447862.1">
    <property type="nucleotide sequence ID" value="NZ_JAMQKC010000070.1"/>
</dbReference>
<dbReference type="AlphaFoldDB" id="A0A9X4AHW6"/>
<sequence>MLKTVDVGLMANHLSVHNSVIKKLERYASGTQNQQLIMILEQQAGLMKNHTTVMNNLLNPNQNTQVSLPPIPEVKSHSHANYTPVGLEDKDIAIDAHLTAMAMSNDNFTSALNMKDPQIKKIHIEMALQQSHIADQLDMLAQQNGWMSHPNATAMEQTNAQ</sequence>
<keyword evidence="1" id="KW-0167">Capsid protein</keyword>
<keyword evidence="1" id="KW-0946">Virion</keyword>